<feature type="binding site" evidence="5">
    <location>
        <position position="336"/>
    </location>
    <ligand>
        <name>dimethylallyl diphosphate</name>
        <dbReference type="ChEBI" id="CHEBI:57623"/>
    </ligand>
</feature>
<comment type="pathway">
    <text evidence="5">Isoprenoid biosynthesis; isopentenyl diphosphate biosynthesis via DXP pathway; isopentenyl diphosphate from 1-deoxy-D-xylulose 5-phosphate: step 6/6.</text>
</comment>
<keyword evidence="5" id="KW-0414">Isoprene biosynthesis</keyword>
<dbReference type="Proteomes" id="UP001500449">
    <property type="component" value="Unassembled WGS sequence"/>
</dbReference>
<feature type="binding site" evidence="5">
    <location>
        <position position="406"/>
    </location>
    <ligand>
        <name>[4Fe-4S] cluster</name>
        <dbReference type="ChEBI" id="CHEBI:49883"/>
    </ligand>
</feature>
<dbReference type="Gene3D" id="3.40.50.11270">
    <property type="match status" value="1"/>
</dbReference>
<feature type="binding site" evidence="5">
    <location>
        <position position="435"/>
    </location>
    <ligand>
        <name>dimethylallyl diphosphate</name>
        <dbReference type="ChEBI" id="CHEBI:57623"/>
    </ligand>
</feature>
<comment type="caution">
    <text evidence="7">The sequence shown here is derived from an EMBL/GenBank/DDBJ whole genome shotgun (WGS) entry which is preliminary data.</text>
</comment>
<feature type="binding site" evidence="5">
    <location>
        <position position="434"/>
    </location>
    <ligand>
        <name>(2E)-4-hydroxy-3-methylbut-2-enyl diphosphate</name>
        <dbReference type="ChEBI" id="CHEBI:128753"/>
    </ligand>
</feature>
<dbReference type="SUPFAM" id="SSF53167">
    <property type="entry name" value="Purine and uridine phosphorylases"/>
    <property type="match status" value="1"/>
</dbReference>
<keyword evidence="5" id="KW-0560">Oxidoreductase</keyword>
<feature type="binding site" evidence="5">
    <location>
        <position position="376"/>
    </location>
    <ligand>
        <name>(2E)-4-hydroxy-3-methylbut-2-enyl diphosphate</name>
        <dbReference type="ChEBI" id="CHEBI:128753"/>
    </ligand>
</feature>
<dbReference type="Gene3D" id="3.40.50.1580">
    <property type="entry name" value="Nucleoside phosphorylase domain"/>
    <property type="match status" value="1"/>
</dbReference>
<dbReference type="InterPro" id="IPR000845">
    <property type="entry name" value="Nucleoside_phosphorylase_d"/>
</dbReference>
<dbReference type="Gene3D" id="3.40.1010.20">
    <property type="entry name" value="4-hydroxy-3-methylbut-2-enyl diphosphate reductase, catalytic domain"/>
    <property type="match status" value="2"/>
</dbReference>
<evidence type="ECO:0000313" key="7">
    <source>
        <dbReference type="EMBL" id="GAA1833116.1"/>
    </source>
</evidence>
<feature type="binding site" evidence="5">
    <location>
        <position position="434"/>
    </location>
    <ligand>
        <name>dimethylallyl diphosphate</name>
        <dbReference type="ChEBI" id="CHEBI:57623"/>
    </ligand>
</feature>
<feature type="binding site" evidence="5">
    <location>
        <position position="478"/>
    </location>
    <ligand>
        <name>(2E)-4-hydroxy-3-methylbut-2-enyl diphosphate</name>
        <dbReference type="ChEBI" id="CHEBI:128753"/>
    </ligand>
</feature>
<feature type="binding site" evidence="5">
    <location>
        <position position="436"/>
    </location>
    <ligand>
        <name>isopentenyl diphosphate</name>
        <dbReference type="ChEBI" id="CHEBI:128769"/>
    </ligand>
</feature>
<feature type="binding site" evidence="5">
    <location>
        <position position="253"/>
    </location>
    <ligand>
        <name>(2E)-4-hydroxy-3-methylbut-2-enyl diphosphate</name>
        <dbReference type="ChEBI" id="CHEBI:128753"/>
    </ligand>
</feature>
<comment type="catalytic activity">
    <reaction evidence="5">
        <text>isopentenyl diphosphate + 2 oxidized [2Fe-2S]-[ferredoxin] + H2O = (2E)-4-hydroxy-3-methylbut-2-enyl diphosphate + 2 reduced [2Fe-2S]-[ferredoxin] + 2 H(+)</text>
        <dbReference type="Rhea" id="RHEA:24488"/>
        <dbReference type="Rhea" id="RHEA-COMP:10000"/>
        <dbReference type="Rhea" id="RHEA-COMP:10001"/>
        <dbReference type="ChEBI" id="CHEBI:15377"/>
        <dbReference type="ChEBI" id="CHEBI:15378"/>
        <dbReference type="ChEBI" id="CHEBI:33737"/>
        <dbReference type="ChEBI" id="CHEBI:33738"/>
        <dbReference type="ChEBI" id="CHEBI:128753"/>
        <dbReference type="ChEBI" id="CHEBI:128769"/>
        <dbReference type="EC" id="1.17.7.4"/>
    </reaction>
</comment>
<evidence type="ECO:0000256" key="4">
    <source>
        <dbReference type="ARBA" id="ARBA00023014"/>
    </source>
</evidence>
<evidence type="ECO:0000256" key="1">
    <source>
        <dbReference type="ARBA" id="ARBA00022485"/>
    </source>
</evidence>
<evidence type="ECO:0000313" key="8">
    <source>
        <dbReference type="Proteomes" id="UP001500449"/>
    </source>
</evidence>
<keyword evidence="3 5" id="KW-0408">Iron</keyword>
<feature type="binding site" evidence="5">
    <location>
        <position position="436"/>
    </location>
    <ligand>
        <name>(2E)-4-hydroxy-3-methylbut-2-enyl diphosphate</name>
        <dbReference type="ChEBI" id="CHEBI:128753"/>
    </ligand>
</feature>
<keyword evidence="2 5" id="KW-0479">Metal-binding</keyword>
<feature type="binding site" evidence="5">
    <location>
        <position position="253"/>
    </location>
    <ligand>
        <name>isopentenyl diphosphate</name>
        <dbReference type="ChEBI" id="CHEBI:128769"/>
    </ligand>
</feature>
<protein>
    <recommendedName>
        <fullName evidence="5">4-hydroxy-3-methylbut-2-enyl diphosphate reductase</fullName>
        <shortName evidence="5">HMBPP reductase</shortName>
        <ecNumber evidence="5">1.17.7.4</ecNumber>
    </recommendedName>
</protein>
<dbReference type="InterPro" id="IPR035994">
    <property type="entry name" value="Nucleoside_phosphorylase_sf"/>
</dbReference>
<feature type="binding site" evidence="5">
    <location>
        <position position="308"/>
    </location>
    <ligand>
        <name>[4Fe-4S] cluster</name>
        <dbReference type="ChEBI" id="CHEBI:49883"/>
    </ligand>
</feature>
<dbReference type="EMBL" id="BAAAQK010000003">
    <property type="protein sequence ID" value="GAA1833116.1"/>
    <property type="molecule type" value="Genomic_DNA"/>
</dbReference>
<feature type="domain" description="Nucleoside phosphorylase" evidence="6">
    <location>
        <begin position="38"/>
        <end position="178"/>
    </location>
</feature>
<dbReference type="CDD" id="cd13944">
    <property type="entry name" value="lytB_ispH"/>
    <property type="match status" value="1"/>
</dbReference>
<evidence type="ECO:0000256" key="2">
    <source>
        <dbReference type="ARBA" id="ARBA00022723"/>
    </source>
</evidence>
<proteinExistence type="inferred from homology"/>
<feature type="binding site" evidence="5">
    <location>
        <position position="478"/>
    </location>
    <ligand>
        <name>isopentenyl diphosphate</name>
        <dbReference type="ChEBI" id="CHEBI:128769"/>
    </ligand>
</feature>
<feature type="binding site" evidence="5">
    <location>
        <position position="336"/>
    </location>
    <ligand>
        <name>isopentenyl diphosphate</name>
        <dbReference type="ChEBI" id="CHEBI:128769"/>
    </ligand>
</feature>
<comment type="cofactor">
    <cofactor evidence="5">
        <name>[4Fe-4S] cluster</name>
        <dbReference type="ChEBI" id="CHEBI:49883"/>
    </cofactor>
    <text evidence="5">Binds 1 [4Fe-4S] cluster per subunit.</text>
</comment>
<organism evidence="7 8">
    <name type="scientific">Pseudonocardia ailaonensis</name>
    <dbReference type="NCBI Taxonomy" id="367279"/>
    <lineage>
        <taxon>Bacteria</taxon>
        <taxon>Bacillati</taxon>
        <taxon>Actinomycetota</taxon>
        <taxon>Actinomycetes</taxon>
        <taxon>Pseudonocardiales</taxon>
        <taxon>Pseudonocardiaceae</taxon>
        <taxon>Pseudonocardia</taxon>
    </lineage>
</organism>
<feature type="binding site" evidence="5">
    <location>
        <position position="253"/>
    </location>
    <ligand>
        <name>dimethylallyl diphosphate</name>
        <dbReference type="ChEBI" id="CHEBI:57623"/>
    </ligand>
</feature>
<dbReference type="PANTHER" id="PTHR30426:SF0">
    <property type="entry name" value="4-HYDROXY-3-METHYLBUT-2-ENYL DIPHOSPHATE REDUCTASE"/>
    <property type="match status" value="1"/>
</dbReference>
<keyword evidence="1 5" id="KW-0004">4Fe-4S</keyword>
<keyword evidence="8" id="KW-1185">Reference proteome</keyword>
<dbReference type="EC" id="1.17.7.4" evidence="5"/>
<comment type="pathway">
    <text evidence="5">Isoprenoid biosynthesis; dimethylallyl diphosphate biosynthesis; dimethylallyl diphosphate from (2E)-4-hydroxy-3-methylbutenyl diphosphate: step 1/1.</text>
</comment>
<accession>A0ABN2MNX1</accession>
<evidence type="ECO:0000256" key="3">
    <source>
        <dbReference type="ARBA" id="ARBA00023004"/>
    </source>
</evidence>
<feature type="binding site" evidence="5">
    <location>
        <position position="435"/>
    </location>
    <ligand>
        <name>(2E)-4-hydroxy-3-methylbut-2-enyl diphosphate</name>
        <dbReference type="ChEBI" id="CHEBI:128753"/>
    </ligand>
</feature>
<feature type="binding site" evidence="5">
    <location>
        <position position="224"/>
    </location>
    <ligand>
        <name>[4Fe-4S] cluster</name>
        <dbReference type="ChEBI" id="CHEBI:49883"/>
    </ligand>
</feature>
<dbReference type="NCBIfam" id="TIGR00216">
    <property type="entry name" value="ispH_lytB"/>
    <property type="match status" value="1"/>
</dbReference>
<sequence length="518" mass="54095">MTATEPVLRAERTSGARWAMGAPVVCAPMAIEAAALRGRLGSARIVRTGVGPARAGVAAARLAAGGPRPVLVAGVAGALDPALRPGDVVVASEIRFTDFRAPVPIPTAGPLATALRRTGMTVHVGPVVSSPTVVDGVRRTELGREGSLAVDMESGWLAAAAAGGPFAVVRTIVDTPAAPLLRPGTAARGLTALRSLRRAAPALRDWLEVLGPREVVLAEPRSFCAGVERAIDIVDRALDRYGAPVYVRRQIVHNAHVVRRLTERGAVFVQELDEVPAGATTVLAAHGVAPAVRAEADERELSVIDATCPLVAKVHAEVKRHSGRGETVFLIGHSDHEEVEGTIGEAPEAVVVVENEAMAHTVTARDPGRVAYAMQTTLAVDEAERIAEVLRGRFPAISTPRRDDICYATTNRQRAIRAVAADVDLVIVVGSPNSSNSRRLAEVAGRSGTAAHLVDDVGEIDLAWLRGARRIGVSAGASAPPELVDEVVSCLSALGPVDVTTTTTGTEDIVFTLPKEVS</sequence>
<feature type="binding site" evidence="5">
    <location>
        <position position="435"/>
    </location>
    <ligand>
        <name>isopentenyl diphosphate</name>
        <dbReference type="ChEBI" id="CHEBI:128769"/>
    </ligand>
</feature>
<feature type="binding site" evidence="5">
    <location>
        <position position="478"/>
    </location>
    <ligand>
        <name>dimethylallyl diphosphate</name>
        <dbReference type="ChEBI" id="CHEBI:57623"/>
    </ligand>
</feature>
<comment type="catalytic activity">
    <reaction evidence="5">
        <text>dimethylallyl diphosphate + 2 oxidized [2Fe-2S]-[ferredoxin] + H2O = (2E)-4-hydroxy-3-methylbut-2-enyl diphosphate + 2 reduced [2Fe-2S]-[ferredoxin] + 2 H(+)</text>
        <dbReference type="Rhea" id="RHEA:24825"/>
        <dbReference type="Rhea" id="RHEA-COMP:10000"/>
        <dbReference type="Rhea" id="RHEA-COMP:10001"/>
        <dbReference type="ChEBI" id="CHEBI:15377"/>
        <dbReference type="ChEBI" id="CHEBI:15378"/>
        <dbReference type="ChEBI" id="CHEBI:33737"/>
        <dbReference type="ChEBI" id="CHEBI:33738"/>
        <dbReference type="ChEBI" id="CHEBI:57623"/>
        <dbReference type="ChEBI" id="CHEBI:128753"/>
        <dbReference type="EC" id="1.17.7.4"/>
    </reaction>
</comment>
<evidence type="ECO:0000259" key="6">
    <source>
        <dbReference type="Pfam" id="PF01048"/>
    </source>
</evidence>
<keyword evidence="4 5" id="KW-0411">Iron-sulfur</keyword>
<reference evidence="7 8" key="1">
    <citation type="journal article" date="2019" name="Int. J. Syst. Evol. Microbiol.">
        <title>The Global Catalogue of Microorganisms (GCM) 10K type strain sequencing project: providing services to taxonomists for standard genome sequencing and annotation.</title>
        <authorList>
            <consortium name="The Broad Institute Genomics Platform"/>
            <consortium name="The Broad Institute Genome Sequencing Center for Infectious Disease"/>
            <person name="Wu L."/>
            <person name="Ma J."/>
        </authorList>
    </citation>
    <scope>NUCLEOTIDE SEQUENCE [LARGE SCALE GENOMIC DNA]</scope>
    <source>
        <strain evidence="7 8">JCM 16009</strain>
    </source>
</reference>
<dbReference type="NCBIfam" id="NF002190">
    <property type="entry name" value="PRK01045.1-4"/>
    <property type="match status" value="1"/>
</dbReference>
<name>A0ABN2MNX1_9PSEU</name>
<comment type="similarity">
    <text evidence="5">Belongs to the IspH family.</text>
</comment>
<feature type="binding site" evidence="5">
    <location>
        <position position="434"/>
    </location>
    <ligand>
        <name>isopentenyl diphosphate</name>
        <dbReference type="ChEBI" id="CHEBI:128769"/>
    </ligand>
</feature>
<feature type="binding site" evidence="5">
    <location>
        <position position="286"/>
    </location>
    <ligand>
        <name>(2E)-4-hydroxy-3-methylbut-2-enyl diphosphate</name>
        <dbReference type="ChEBI" id="CHEBI:128753"/>
    </ligand>
</feature>
<feature type="binding site" evidence="5">
    <location>
        <position position="286"/>
    </location>
    <ligand>
        <name>dimethylallyl diphosphate</name>
        <dbReference type="ChEBI" id="CHEBI:57623"/>
    </ligand>
</feature>
<feature type="binding site" evidence="5">
    <location>
        <position position="286"/>
    </location>
    <ligand>
        <name>isopentenyl diphosphate</name>
        <dbReference type="ChEBI" id="CHEBI:128769"/>
    </ligand>
</feature>
<dbReference type="Pfam" id="PF01048">
    <property type="entry name" value="PNP_UDP_1"/>
    <property type="match status" value="1"/>
</dbReference>
<gene>
    <name evidence="5" type="primary">ispH</name>
    <name evidence="7" type="ORF">GCM10009836_09080</name>
</gene>
<dbReference type="InterPro" id="IPR003451">
    <property type="entry name" value="LytB/IspH"/>
</dbReference>
<comment type="function">
    <text evidence="5">Catalyzes the conversion of 1-hydroxy-2-methyl-2-(E)-butenyl 4-diphosphate (HMBPP) into a mixture of isopentenyl diphosphate (IPP) and dimethylallyl diphosphate (DMAPP). Acts in the terminal step of the DOXP/MEP pathway for isoprenoid precursor biosynthesis.</text>
</comment>
<evidence type="ECO:0000256" key="5">
    <source>
        <dbReference type="HAMAP-Rule" id="MF_00191"/>
    </source>
</evidence>
<dbReference type="HAMAP" id="MF_00191">
    <property type="entry name" value="IspH"/>
    <property type="match status" value="1"/>
</dbReference>
<dbReference type="PANTHER" id="PTHR30426">
    <property type="entry name" value="4-HYDROXY-3-METHYLBUT-2-ENYL DIPHOSPHATE REDUCTASE"/>
    <property type="match status" value="1"/>
</dbReference>
<feature type="binding site" evidence="5">
    <location>
        <position position="436"/>
    </location>
    <ligand>
        <name>dimethylallyl diphosphate</name>
        <dbReference type="ChEBI" id="CHEBI:57623"/>
    </ligand>
</feature>
<feature type="binding site" evidence="5">
    <location>
        <position position="336"/>
    </location>
    <ligand>
        <name>(2E)-4-hydroxy-3-methylbut-2-enyl diphosphate</name>
        <dbReference type="ChEBI" id="CHEBI:128753"/>
    </ligand>
</feature>
<dbReference type="Pfam" id="PF02401">
    <property type="entry name" value="LYTB"/>
    <property type="match status" value="1"/>
</dbReference>
<feature type="active site" description="Proton donor" evidence="5">
    <location>
        <position position="338"/>
    </location>
</feature>